<dbReference type="RefSeq" id="WP_086033143.1">
    <property type="nucleotide sequence ID" value="NZ_MDSU01000003.1"/>
</dbReference>
<evidence type="ECO:0000313" key="1">
    <source>
        <dbReference type="EMBL" id="OSS42769.1"/>
    </source>
</evidence>
<dbReference type="STRING" id="1562698.DESAMIL20_325"/>
<comment type="caution">
    <text evidence="1">The sequence shown here is derived from an EMBL/GenBank/DDBJ whole genome shotgun (WGS) entry which is preliminary data.</text>
</comment>
<accession>A0A1X4XYZ8</accession>
<keyword evidence="3" id="KW-1185">Reference proteome</keyword>
<sequence length="328" mass="38647">MKLSEKDANLILKDTFPIAYLFLQKFPNTTNNEIYKLSGLGNNSIIKNTYLKRLKLVRSILQLSFFKEQKTEKDTLTRKDEEQIIALYLLLKNTIMIADILNIPHELVKICIERELDNYSIKYCDKCNLNYLSRKISIETKTVKEYFETPCPHCFKMTTKYPNETEPIDISDYKYMILDKNTLETALDYFVKFKMTINVYKRAKEKGTFSKSKAPTMQYLYDGILWLFGKTNKNFPHTFTSVCSVIKESPDKMRDDILKLLFVAEQEIKSSLIKQKIENLKVAENIIDFIEIASYYAFIGAETDEFKEYFKERYIQCSIPFLYNFTLT</sequence>
<name>A0A1X4XYZ8_9BACT</name>
<reference evidence="1 3" key="1">
    <citation type="journal article" date="2017" name="Front. Microbiol.">
        <title>Genome Sequence of Desulfurella amilsii Strain TR1 and Comparative Genomics of Desulfurellaceae Family.</title>
        <authorList>
            <person name="Florentino A.P."/>
            <person name="Stams A.J."/>
            <person name="Sanchez-Andrea I."/>
        </authorList>
    </citation>
    <scope>NUCLEOTIDE SEQUENCE [LARGE SCALE GENOMIC DNA]</scope>
    <source>
        <strain evidence="1 3">TR1</strain>
    </source>
</reference>
<protein>
    <submittedName>
        <fullName evidence="1">Uncharacterized protein</fullName>
    </submittedName>
</protein>
<dbReference type="EMBL" id="MDSU01000007">
    <property type="protein sequence ID" value="OSS42769.1"/>
    <property type="molecule type" value="Genomic_DNA"/>
</dbReference>
<evidence type="ECO:0000313" key="2">
    <source>
        <dbReference type="EMBL" id="OSS42844.1"/>
    </source>
</evidence>
<proteinExistence type="predicted"/>
<gene>
    <name evidence="2" type="ORF">DESAMIL20_325</name>
    <name evidence="1" type="ORF">DESAMIL20_398</name>
</gene>
<organism evidence="1 3">
    <name type="scientific">Desulfurella amilsii</name>
    <dbReference type="NCBI Taxonomy" id="1562698"/>
    <lineage>
        <taxon>Bacteria</taxon>
        <taxon>Pseudomonadati</taxon>
        <taxon>Campylobacterota</taxon>
        <taxon>Desulfurellia</taxon>
        <taxon>Desulfurellales</taxon>
        <taxon>Desulfurellaceae</taxon>
        <taxon>Desulfurella</taxon>
    </lineage>
</organism>
<dbReference type="Proteomes" id="UP000194141">
    <property type="component" value="Unassembled WGS sequence"/>
</dbReference>
<evidence type="ECO:0000313" key="3">
    <source>
        <dbReference type="Proteomes" id="UP000194141"/>
    </source>
</evidence>
<dbReference type="EMBL" id="MDSU01000003">
    <property type="protein sequence ID" value="OSS42844.1"/>
    <property type="molecule type" value="Genomic_DNA"/>
</dbReference>
<dbReference type="AlphaFoldDB" id="A0A1X4XYZ8"/>